<sequence length="196" mass="22542">MQGENLSYLKNHPELLTESNLKKLQNVFDFHCVATADPKPKENATLFLGLGRSYIYQYDPQNFKWSKVEVTLELPADTLFYGELVSELRGEGRAQRKITCLHIIDAICLGGKDVRKQHYENRMLLAEKLAKAVSKLSRTDYTCLRVKKVWLLSEIDQIFENLTMKYTKNSVVPRLCYDLGDGRHILPTGLLIFKTT</sequence>
<keyword evidence="1" id="KW-0507">mRNA processing</keyword>
<protein>
    <recommendedName>
        <fullName evidence="1">Cap-specific mRNA (nucleoside-2'-O-)-methyltransferase 1</fullName>
        <ecNumber evidence="1">2.1.1.57</ecNumber>
    </recommendedName>
    <alternativeName>
        <fullName evidence="1">Cap1 2'O-ribose methyltransferase 1</fullName>
    </alternativeName>
</protein>
<dbReference type="GO" id="GO:0004483">
    <property type="term" value="F:methyltransferase cap1 activity"/>
    <property type="evidence" value="ECO:0007669"/>
    <property type="project" value="UniProtKB-UniRule"/>
</dbReference>
<evidence type="ECO:0000313" key="3">
    <source>
        <dbReference type="Proteomes" id="UP000054359"/>
    </source>
</evidence>
<evidence type="ECO:0000313" key="2">
    <source>
        <dbReference type="EMBL" id="KFM76232.1"/>
    </source>
</evidence>
<proteinExistence type="predicted"/>
<dbReference type="OrthoDB" id="10251234at2759"/>
<dbReference type="AlphaFoldDB" id="A0A087UFU3"/>
<feature type="non-terminal residue" evidence="2">
    <location>
        <position position="196"/>
    </location>
</feature>
<keyword evidence="3" id="KW-1185">Reference proteome</keyword>
<keyword evidence="1 2" id="KW-0808">Transferase</keyword>
<dbReference type="STRING" id="407821.A0A087UFU3"/>
<keyword evidence="1" id="KW-0539">Nucleus</keyword>
<dbReference type="Gene3D" id="3.30.470.30">
    <property type="entry name" value="DNA ligase/mRNA capping enzyme"/>
    <property type="match status" value="1"/>
</dbReference>
<dbReference type="GO" id="GO:0005634">
    <property type="term" value="C:nucleus"/>
    <property type="evidence" value="ECO:0007669"/>
    <property type="project" value="UniProtKB-SubCell"/>
</dbReference>
<dbReference type="EMBL" id="KK119624">
    <property type="protein sequence ID" value="KFM76232.1"/>
    <property type="molecule type" value="Genomic_DNA"/>
</dbReference>
<keyword evidence="1" id="KW-0506">mRNA capping</keyword>
<dbReference type="GO" id="GO:0006370">
    <property type="term" value="P:7-methylguanosine mRNA capping"/>
    <property type="evidence" value="ECO:0007669"/>
    <property type="project" value="UniProtKB-UniRule"/>
</dbReference>
<dbReference type="GO" id="GO:0032259">
    <property type="term" value="P:methylation"/>
    <property type="evidence" value="ECO:0007669"/>
    <property type="project" value="UniProtKB-KW"/>
</dbReference>
<dbReference type="GO" id="GO:0005737">
    <property type="term" value="C:cytoplasm"/>
    <property type="evidence" value="ECO:0007669"/>
    <property type="project" value="TreeGrafter"/>
</dbReference>
<reference evidence="2 3" key="1">
    <citation type="submission" date="2013-11" db="EMBL/GenBank/DDBJ databases">
        <title>Genome sequencing of Stegodyphus mimosarum.</title>
        <authorList>
            <person name="Bechsgaard J."/>
        </authorList>
    </citation>
    <scope>NUCLEOTIDE SEQUENCE [LARGE SCALE GENOMIC DNA]</scope>
</reference>
<comment type="subcellular location">
    <subcellularLocation>
        <location evidence="1">Nucleus</location>
    </subcellularLocation>
</comment>
<dbReference type="InterPro" id="IPR050851">
    <property type="entry name" value="mRNA_Cap_2O-Ribose_MeTrfase"/>
</dbReference>
<dbReference type="PANTHER" id="PTHR16121">
    <property type="entry name" value="CAP-SPECIFIC MRNA (NUCLEOSIDE-2'-O-)-METHYLTRANSFERASE 1-RELATED"/>
    <property type="match status" value="1"/>
</dbReference>
<gene>
    <name evidence="2" type="ORF">X975_12465</name>
</gene>
<dbReference type="GO" id="GO:0003676">
    <property type="term" value="F:nucleic acid binding"/>
    <property type="evidence" value="ECO:0007669"/>
    <property type="project" value="UniProtKB-UniRule"/>
</dbReference>
<dbReference type="PANTHER" id="PTHR16121:SF0">
    <property type="entry name" value="CAP-SPECIFIC MRNA (NUCLEOSIDE-2'-O-)-METHYLTRANSFERASE 1"/>
    <property type="match status" value="1"/>
</dbReference>
<name>A0A087UFU3_STEMI</name>
<comment type="catalytic activity">
    <reaction evidence="1">
        <text>a 5'-end (N(7)-methyl 5'-triphosphoguanosine)-ribonucleoside in mRNA + S-adenosyl-L-methionine = a 5'-end (N(7)-methyl 5'-triphosphoguanosine)-(2'-O-methyl-ribonucleoside) in mRNA + S-adenosyl-L-homocysteine + H(+)</text>
        <dbReference type="Rhea" id="RHEA:67020"/>
        <dbReference type="Rhea" id="RHEA-COMP:17167"/>
        <dbReference type="Rhea" id="RHEA-COMP:17168"/>
        <dbReference type="ChEBI" id="CHEBI:15378"/>
        <dbReference type="ChEBI" id="CHEBI:57856"/>
        <dbReference type="ChEBI" id="CHEBI:59789"/>
        <dbReference type="ChEBI" id="CHEBI:156461"/>
        <dbReference type="ChEBI" id="CHEBI:167609"/>
        <dbReference type="EC" id="2.1.1.57"/>
    </reaction>
</comment>
<keyword evidence="1 2" id="KW-0489">Methyltransferase</keyword>
<keyword evidence="1" id="KW-0949">S-adenosyl-L-methionine</keyword>
<dbReference type="GO" id="GO:0016556">
    <property type="term" value="P:mRNA modification"/>
    <property type="evidence" value="ECO:0007669"/>
    <property type="project" value="UniProtKB-UniRule"/>
</dbReference>
<organism evidence="2 3">
    <name type="scientific">Stegodyphus mimosarum</name>
    <name type="common">African social velvet spider</name>
    <dbReference type="NCBI Taxonomy" id="407821"/>
    <lineage>
        <taxon>Eukaryota</taxon>
        <taxon>Metazoa</taxon>
        <taxon>Ecdysozoa</taxon>
        <taxon>Arthropoda</taxon>
        <taxon>Chelicerata</taxon>
        <taxon>Arachnida</taxon>
        <taxon>Araneae</taxon>
        <taxon>Araneomorphae</taxon>
        <taxon>Entelegynae</taxon>
        <taxon>Eresoidea</taxon>
        <taxon>Eresidae</taxon>
        <taxon>Stegodyphus</taxon>
    </lineage>
</organism>
<dbReference type="Proteomes" id="UP000054359">
    <property type="component" value="Unassembled WGS sequence"/>
</dbReference>
<dbReference type="EC" id="2.1.1.57" evidence="1"/>
<evidence type="ECO:0000256" key="1">
    <source>
        <dbReference type="RuleBase" id="RU368012"/>
    </source>
</evidence>
<accession>A0A087UFU3</accession>
<comment type="function">
    <text evidence="1">S-adenosyl-L-methionine-dependent methyltransferase that mediates RNA cap1 2'-O-ribose methylation to the 5'-cap structure of RNAs. Methylates the ribose of the first nucleotide of a m(7)GpppG-capped mRNA to produce m(7)GpppNmp (cap1).</text>
</comment>